<dbReference type="Gene3D" id="3.40.50.1820">
    <property type="entry name" value="alpha/beta hydrolase"/>
    <property type="match status" value="2"/>
</dbReference>
<keyword evidence="4" id="KW-0645">Protease</keyword>
<dbReference type="Proteomes" id="UP001567538">
    <property type="component" value="Unassembled WGS sequence"/>
</dbReference>
<dbReference type="InterPro" id="IPR001563">
    <property type="entry name" value="Peptidase_S10"/>
</dbReference>
<keyword evidence="6" id="KW-1185">Reference proteome</keyword>
<evidence type="ECO:0000256" key="2">
    <source>
        <dbReference type="ARBA" id="ARBA00009431"/>
    </source>
</evidence>
<dbReference type="InterPro" id="IPR018202">
    <property type="entry name" value="Ser_caboxypep_ser_AS"/>
</dbReference>
<keyword evidence="3" id="KW-0964">Secreted</keyword>
<evidence type="ECO:0000313" key="5">
    <source>
        <dbReference type="EMBL" id="KAL1544276.1"/>
    </source>
</evidence>
<dbReference type="Gene3D" id="6.10.250.940">
    <property type="match status" value="1"/>
</dbReference>
<dbReference type="InterPro" id="IPR029058">
    <property type="entry name" value="AB_hydrolase_fold"/>
</dbReference>
<feature type="chain" id="PRO_5044531167" description="Carboxypeptidase" evidence="4">
    <location>
        <begin position="22"/>
        <end position="409"/>
    </location>
</feature>
<dbReference type="EC" id="3.4.16.-" evidence="4"/>
<accession>A0ABD1GJI6</accession>
<comment type="caution">
    <text evidence="5">The sequence shown here is derived from an EMBL/GenBank/DDBJ whole genome shotgun (WGS) entry which is preliminary data.</text>
</comment>
<dbReference type="PROSITE" id="PS51257">
    <property type="entry name" value="PROKAR_LIPOPROTEIN"/>
    <property type="match status" value="1"/>
</dbReference>
<evidence type="ECO:0000313" key="6">
    <source>
        <dbReference type="Proteomes" id="UP001567538"/>
    </source>
</evidence>
<comment type="subcellular location">
    <subcellularLocation>
        <location evidence="1">Secreted</location>
    </subcellularLocation>
</comment>
<dbReference type="GO" id="GO:0004185">
    <property type="term" value="F:serine-type carboxypeptidase activity"/>
    <property type="evidence" value="ECO:0007669"/>
    <property type="project" value="UniProtKB-UniRule"/>
</dbReference>
<dbReference type="PROSITE" id="PS00131">
    <property type="entry name" value="CARBOXYPEPT_SER_SER"/>
    <property type="match status" value="1"/>
</dbReference>
<dbReference type="GO" id="GO:0006508">
    <property type="term" value="P:proteolysis"/>
    <property type="evidence" value="ECO:0007669"/>
    <property type="project" value="UniProtKB-KW"/>
</dbReference>
<dbReference type="AlphaFoldDB" id="A0ABD1GJI6"/>
<keyword evidence="4" id="KW-0378">Hydrolase</keyword>
<dbReference type="SUPFAM" id="SSF53474">
    <property type="entry name" value="alpha/beta-Hydrolases"/>
    <property type="match status" value="1"/>
</dbReference>
<dbReference type="Pfam" id="PF00450">
    <property type="entry name" value="Peptidase_S10"/>
    <property type="match status" value="2"/>
</dbReference>
<dbReference type="Gene3D" id="3.40.50.11320">
    <property type="match status" value="1"/>
</dbReference>
<keyword evidence="4" id="KW-0732">Signal</keyword>
<protein>
    <recommendedName>
        <fullName evidence="4">Carboxypeptidase</fullName>
        <ecNumber evidence="4">3.4.16.-</ecNumber>
    </recommendedName>
</protein>
<dbReference type="EMBL" id="JBEAFC010000008">
    <property type="protein sequence ID" value="KAL1544276.1"/>
    <property type="molecule type" value="Genomic_DNA"/>
</dbReference>
<evidence type="ECO:0000256" key="1">
    <source>
        <dbReference type="ARBA" id="ARBA00004613"/>
    </source>
</evidence>
<proteinExistence type="inferred from homology"/>
<dbReference type="GO" id="GO:0005576">
    <property type="term" value="C:extracellular region"/>
    <property type="evidence" value="ECO:0007669"/>
    <property type="project" value="UniProtKB-SubCell"/>
</dbReference>
<name>A0ABD1GJI6_SALDI</name>
<sequence>MRVATASILLLSFACVAVCYGGRGIDPLTEFIKGRSAKRWANYGTTKHEYKAVYVGAQEGLKEADMVLSLPGQPQVNFSQYSGYVTVDPDARRTLFYYFAESQDSCSTPLVLWLNGGPGCSSLGSGGMTGLGPFRVNPDGKLFGTTNIAGTMLQMLSSLNPQLALDSLTRIEYKTREMYIAGESYAGHYAPQLASLIMQNNKITNQTVVNLKGITIGNALIDIEDYHRGYYEYLWTHALISNKTHQGIVDYCNFSPGADISDRCMNYRYEAEDAVGDIYPYHIYAPWCSSSYSSMISGYDQCSSDYVKSYLNIPQVQTALHANVTAIPGPWKVCSPIVRRHWKDSTDTLLPTIKELMADGLRVRIYSGDTDSVVSITATMYSMAKMETAVKTPWYPWDTQQEVGGYIVE</sequence>
<comment type="similarity">
    <text evidence="2 4">Belongs to the peptidase S10 family.</text>
</comment>
<evidence type="ECO:0000256" key="4">
    <source>
        <dbReference type="RuleBase" id="RU361156"/>
    </source>
</evidence>
<gene>
    <name evidence="5" type="ORF">AAHA92_21149</name>
</gene>
<evidence type="ECO:0000256" key="3">
    <source>
        <dbReference type="ARBA" id="ARBA00022525"/>
    </source>
</evidence>
<dbReference type="PANTHER" id="PTHR11802">
    <property type="entry name" value="SERINE PROTEASE FAMILY S10 SERINE CARBOXYPEPTIDASE"/>
    <property type="match status" value="1"/>
</dbReference>
<feature type="signal peptide" evidence="4">
    <location>
        <begin position="1"/>
        <end position="21"/>
    </location>
</feature>
<organism evidence="5 6">
    <name type="scientific">Salvia divinorum</name>
    <name type="common">Maria pastora</name>
    <name type="synonym">Diviner's sage</name>
    <dbReference type="NCBI Taxonomy" id="28513"/>
    <lineage>
        <taxon>Eukaryota</taxon>
        <taxon>Viridiplantae</taxon>
        <taxon>Streptophyta</taxon>
        <taxon>Embryophyta</taxon>
        <taxon>Tracheophyta</taxon>
        <taxon>Spermatophyta</taxon>
        <taxon>Magnoliopsida</taxon>
        <taxon>eudicotyledons</taxon>
        <taxon>Gunneridae</taxon>
        <taxon>Pentapetalae</taxon>
        <taxon>asterids</taxon>
        <taxon>lamiids</taxon>
        <taxon>Lamiales</taxon>
        <taxon>Lamiaceae</taxon>
        <taxon>Nepetoideae</taxon>
        <taxon>Mentheae</taxon>
        <taxon>Salviinae</taxon>
        <taxon>Salvia</taxon>
        <taxon>Salvia subgen. Calosphace</taxon>
    </lineage>
</organism>
<dbReference type="PANTHER" id="PTHR11802:SF460">
    <property type="entry name" value="CARBOXYPEPTIDASE"/>
    <property type="match status" value="1"/>
</dbReference>
<reference evidence="5 6" key="1">
    <citation type="submission" date="2024-06" db="EMBL/GenBank/DDBJ databases">
        <title>A chromosome level genome sequence of Diviner's sage (Salvia divinorum).</title>
        <authorList>
            <person name="Ford S.A."/>
            <person name="Ro D.-K."/>
            <person name="Ness R.W."/>
            <person name="Phillips M.A."/>
        </authorList>
    </citation>
    <scope>NUCLEOTIDE SEQUENCE [LARGE SCALE GENOMIC DNA]</scope>
    <source>
        <strain evidence="5">SAF-2024a</strain>
        <tissue evidence="5">Leaf</tissue>
    </source>
</reference>
<keyword evidence="4" id="KW-0121">Carboxypeptidase</keyword>